<keyword evidence="1" id="KW-0472">Membrane</keyword>
<feature type="transmembrane region" description="Helical" evidence="1">
    <location>
        <begin position="106"/>
        <end position="124"/>
    </location>
</feature>
<protein>
    <recommendedName>
        <fullName evidence="2">Glycosyltransferase RgtA/B/C/D-like domain-containing protein</fullName>
    </recommendedName>
</protein>
<feature type="transmembrane region" description="Helical" evidence="1">
    <location>
        <begin position="159"/>
        <end position="183"/>
    </location>
</feature>
<keyword evidence="1" id="KW-0812">Transmembrane</keyword>
<dbReference type="InterPro" id="IPR038731">
    <property type="entry name" value="RgtA/B/C-like"/>
</dbReference>
<gene>
    <name evidence="3" type="ORF">A3A48_02570</name>
</gene>
<name>A0A1F5GQY0_9BACT</name>
<feature type="transmembrane region" description="Helical" evidence="1">
    <location>
        <begin position="370"/>
        <end position="390"/>
    </location>
</feature>
<feature type="transmembrane region" description="Helical" evidence="1">
    <location>
        <begin position="337"/>
        <end position="358"/>
    </location>
</feature>
<accession>A0A1F5GQY0</accession>
<feature type="transmembrane region" description="Helical" evidence="1">
    <location>
        <begin position="130"/>
        <end position="150"/>
    </location>
</feature>
<comment type="caution">
    <text evidence="3">The sequence shown here is derived from an EMBL/GenBank/DDBJ whole genome shotgun (WGS) entry which is preliminary data.</text>
</comment>
<evidence type="ECO:0000259" key="2">
    <source>
        <dbReference type="Pfam" id="PF13231"/>
    </source>
</evidence>
<evidence type="ECO:0000313" key="4">
    <source>
        <dbReference type="Proteomes" id="UP000178336"/>
    </source>
</evidence>
<sequence>MTTILLIFSALLLRLVLSPYGSLPIDMADWIGWSNRLVEIPFKNFYDAWSDYLPGYLYVLWFLGHIKNFFYGIGLTIPLEIIYKLPAILADLTLVFVAYKISKKFFDQKIALVIAAIFAFNPAIFANSSLWGQIDVLNTLFYILTFILLIRKRILLSGVILAISLLIKPQGVFLLPFVLLIVIKDKWRIFEFIKGVFVSLLLFVGAFISFSNKLNILQFIFERYSVSLNQYQYTSVNAFNFWAIGQRWWRPDSQIWLGIPLQYWGMAIFSVISGLILWNFWKKYKTGTIGEKLFILNFSLALIFLGSFIFLTRVHERLLLTPLIFLMLAAIFKKDLWIFVGILSITYVANLYFSFVWITDNFRYVFNEGMINIICTINISVFVILLVILLKERFHFDDSKTA</sequence>
<dbReference type="AlphaFoldDB" id="A0A1F5GQY0"/>
<dbReference type="STRING" id="1797724.A3A48_02570"/>
<proteinExistence type="predicted"/>
<feature type="transmembrane region" description="Helical" evidence="1">
    <location>
        <begin position="293"/>
        <end position="311"/>
    </location>
</feature>
<dbReference type="EMBL" id="MFBN01000050">
    <property type="protein sequence ID" value="OGD94219.1"/>
    <property type="molecule type" value="Genomic_DNA"/>
</dbReference>
<keyword evidence="1" id="KW-1133">Transmembrane helix</keyword>
<reference evidence="3 4" key="1">
    <citation type="journal article" date="2016" name="Nat. Commun.">
        <title>Thousands of microbial genomes shed light on interconnected biogeochemical processes in an aquifer system.</title>
        <authorList>
            <person name="Anantharaman K."/>
            <person name="Brown C.T."/>
            <person name="Hug L.A."/>
            <person name="Sharon I."/>
            <person name="Castelle C.J."/>
            <person name="Probst A.J."/>
            <person name="Thomas B.C."/>
            <person name="Singh A."/>
            <person name="Wilkins M.J."/>
            <person name="Karaoz U."/>
            <person name="Brodie E.L."/>
            <person name="Williams K.H."/>
            <person name="Hubbard S.S."/>
            <person name="Banfield J.F."/>
        </authorList>
    </citation>
    <scope>NUCLEOTIDE SEQUENCE [LARGE SCALE GENOMIC DNA]</scope>
</reference>
<organism evidence="3 4">
    <name type="scientific">Candidatus Curtissbacteria bacterium RIFCSPLOWO2_01_FULL_37_9</name>
    <dbReference type="NCBI Taxonomy" id="1797724"/>
    <lineage>
        <taxon>Bacteria</taxon>
        <taxon>Candidatus Curtissiibacteriota</taxon>
    </lineage>
</organism>
<feature type="transmembrane region" description="Helical" evidence="1">
    <location>
        <begin position="81"/>
        <end position="99"/>
    </location>
</feature>
<evidence type="ECO:0000313" key="3">
    <source>
        <dbReference type="EMBL" id="OGD94219.1"/>
    </source>
</evidence>
<feature type="domain" description="Glycosyltransferase RgtA/B/C/D-like" evidence="2">
    <location>
        <begin position="85"/>
        <end position="203"/>
    </location>
</feature>
<dbReference type="Pfam" id="PF13231">
    <property type="entry name" value="PMT_2"/>
    <property type="match status" value="1"/>
</dbReference>
<feature type="transmembrane region" description="Helical" evidence="1">
    <location>
        <begin position="261"/>
        <end position="281"/>
    </location>
</feature>
<feature type="transmembrane region" description="Helical" evidence="1">
    <location>
        <begin position="189"/>
        <end position="210"/>
    </location>
</feature>
<dbReference type="Proteomes" id="UP000178336">
    <property type="component" value="Unassembled WGS sequence"/>
</dbReference>
<evidence type="ECO:0000256" key="1">
    <source>
        <dbReference type="SAM" id="Phobius"/>
    </source>
</evidence>